<feature type="region of interest" description="Disordered" evidence="1">
    <location>
        <begin position="494"/>
        <end position="534"/>
    </location>
</feature>
<protein>
    <submittedName>
        <fullName evidence="2">Uncharacterized protein</fullName>
    </submittedName>
</protein>
<feature type="compositionally biased region" description="Low complexity" evidence="1">
    <location>
        <begin position="29"/>
        <end position="40"/>
    </location>
</feature>
<name>A0AAW0A6W4_9AGAR</name>
<proteinExistence type="predicted"/>
<feature type="region of interest" description="Disordered" evidence="1">
    <location>
        <begin position="22"/>
        <end position="46"/>
    </location>
</feature>
<evidence type="ECO:0000313" key="3">
    <source>
        <dbReference type="Proteomes" id="UP001362999"/>
    </source>
</evidence>
<comment type="caution">
    <text evidence="2">The sequence shown here is derived from an EMBL/GenBank/DDBJ whole genome shotgun (WGS) entry which is preliminary data.</text>
</comment>
<organism evidence="2 3">
    <name type="scientific">Favolaschia claudopus</name>
    <dbReference type="NCBI Taxonomy" id="2862362"/>
    <lineage>
        <taxon>Eukaryota</taxon>
        <taxon>Fungi</taxon>
        <taxon>Dikarya</taxon>
        <taxon>Basidiomycota</taxon>
        <taxon>Agaricomycotina</taxon>
        <taxon>Agaricomycetes</taxon>
        <taxon>Agaricomycetidae</taxon>
        <taxon>Agaricales</taxon>
        <taxon>Marasmiineae</taxon>
        <taxon>Mycenaceae</taxon>
        <taxon>Favolaschia</taxon>
    </lineage>
</organism>
<evidence type="ECO:0000313" key="2">
    <source>
        <dbReference type="EMBL" id="KAK7001578.1"/>
    </source>
</evidence>
<dbReference type="EMBL" id="JAWWNJ010000083">
    <property type="protein sequence ID" value="KAK7001578.1"/>
    <property type="molecule type" value="Genomic_DNA"/>
</dbReference>
<accession>A0AAW0A6W4</accession>
<dbReference type="Proteomes" id="UP001362999">
    <property type="component" value="Unassembled WGS sequence"/>
</dbReference>
<evidence type="ECO:0000256" key="1">
    <source>
        <dbReference type="SAM" id="MobiDB-lite"/>
    </source>
</evidence>
<sequence length="546" mass="61303">MTTGKACIRVLPFPSEAITRSPIPTQVLSSTAPTSTPSNPLELGPDTEQTVSVHQPGTKLYSDFLAFKSSDFQPEAETDHRLISPWLKRTHWMRLIESHLDHLDELCNFAKFPGEEEFPELKTIVVTYFTAATQLVDLTHGAVLERLNTADPDKDGITNKPLHAHKPGDATFNKYVQIVIRLLGTFIRESKHYTLPFTPSCESSRAAFVHALNNGSDSDRDESLHNFLLSVWATTWQATHEERDCDPTLCFLGLYALQPTGEFLGPKQMTSPIAHLSWAIRLVILRQIHQLCASGVCKDHLDAFNQVAEYITEHNINTFSSLRSLQHYATAVTMSTMPLPSIVFLDREAWTAMYFKGQHFSLEKLRKILAALEVEIMRLWTEKVMLGLNLRVDYTNLVDNLQNQKPGYSFIQEPTNPFVQHKNTFLQTLLADPVKAREFVFKAAGVEDEQIDMTRCRGYMTDVGQFEGLLMLYVELTPSYGNGELGTQFLQKGPRTRGIRGNNDSVGGNRGQLRKMPPKSREFGATAGIGSNTNSARILGQETNTQ</sequence>
<keyword evidence="3" id="KW-1185">Reference proteome</keyword>
<dbReference type="AlphaFoldDB" id="A0AAW0A6W4"/>
<reference evidence="2 3" key="1">
    <citation type="journal article" date="2024" name="J Genomics">
        <title>Draft genome sequencing and assembly of Favolaschia claudopus CIRM-BRFM 2984 isolated from oak limbs.</title>
        <authorList>
            <person name="Navarro D."/>
            <person name="Drula E."/>
            <person name="Chaduli D."/>
            <person name="Cazenave R."/>
            <person name="Ahrendt S."/>
            <person name="Wang J."/>
            <person name="Lipzen A."/>
            <person name="Daum C."/>
            <person name="Barry K."/>
            <person name="Grigoriev I.V."/>
            <person name="Favel A."/>
            <person name="Rosso M.N."/>
            <person name="Martin F."/>
        </authorList>
    </citation>
    <scope>NUCLEOTIDE SEQUENCE [LARGE SCALE GENOMIC DNA]</scope>
    <source>
        <strain evidence="2 3">CIRM-BRFM 2984</strain>
    </source>
</reference>
<gene>
    <name evidence="2" type="ORF">R3P38DRAFT_2558915</name>
</gene>